<dbReference type="PANTHER" id="PTHR33376">
    <property type="match status" value="1"/>
</dbReference>
<proteinExistence type="predicted"/>
<protein>
    <recommendedName>
        <fullName evidence="4">C4-dicarboxylate ABC transporter substrate-binding protein</fullName>
    </recommendedName>
</protein>
<reference evidence="2 3" key="1">
    <citation type="submission" date="2014-08" db="EMBL/GenBank/DDBJ databases">
        <authorList>
            <person name="Hassan Y.I."/>
            <person name="Lepp D."/>
            <person name="Zhou T."/>
        </authorList>
    </citation>
    <scope>NUCLEOTIDE SEQUENCE [LARGE SCALE GENOMIC DNA]</scope>
    <source>
        <strain evidence="2 3">IFO13584</strain>
    </source>
</reference>
<comment type="caution">
    <text evidence="2">The sequence shown here is derived from an EMBL/GenBank/DDBJ whole genome shotgun (WGS) entry which is preliminary data.</text>
</comment>
<sequence>MGVNSALRPVLIATALMLGLVPAFAVDPVKLDMSIYLGINAPQAVTLAAFVKEVEEQTNGGVQITIRPVGELPYSPQEYHRVVGDGSIAMADTSWLTADLRAAGLMTLPLLVQNFDELRVAMDVVKPELTAELDRFGAEVLFWYAIPPVKFWGTGTPPTGLESFAGKRVRSLTNEGSELLSAIGATPVVLSTPEVITALQYGTVNAVMTAGVGVFNGGWDKSFEWGYTLSVAPTPSYVIINKAVMAGLSPENQAALREVAEKYHELMLTTIAGQEGESLDRLKAAGLTLVPPTDADVERLRGLAQPIWEQWAESIGEDAPTMLASVREALGR</sequence>
<dbReference type="Proteomes" id="UP000028981">
    <property type="component" value="Unassembled WGS sequence"/>
</dbReference>
<evidence type="ECO:0000313" key="2">
    <source>
        <dbReference type="EMBL" id="KFL29569.1"/>
    </source>
</evidence>
<dbReference type="EMBL" id="JQGC01000023">
    <property type="protein sequence ID" value="KFL29569.1"/>
    <property type="molecule type" value="Genomic_DNA"/>
</dbReference>
<gene>
    <name evidence="2" type="ORF">JP75_20240</name>
</gene>
<dbReference type="InterPro" id="IPR038404">
    <property type="entry name" value="TRAP_DctP_sf"/>
</dbReference>
<organism evidence="2 3">
    <name type="scientific">Devosia riboflavina</name>
    <dbReference type="NCBI Taxonomy" id="46914"/>
    <lineage>
        <taxon>Bacteria</taxon>
        <taxon>Pseudomonadati</taxon>
        <taxon>Pseudomonadota</taxon>
        <taxon>Alphaproteobacteria</taxon>
        <taxon>Hyphomicrobiales</taxon>
        <taxon>Devosiaceae</taxon>
        <taxon>Devosia</taxon>
    </lineage>
</organism>
<evidence type="ECO:0008006" key="4">
    <source>
        <dbReference type="Google" id="ProtNLM"/>
    </source>
</evidence>
<evidence type="ECO:0000313" key="3">
    <source>
        <dbReference type="Proteomes" id="UP000028981"/>
    </source>
</evidence>
<dbReference type="InterPro" id="IPR018389">
    <property type="entry name" value="DctP_fam"/>
</dbReference>
<keyword evidence="1" id="KW-0732">Signal</keyword>
<accession>A0A087LY66</accession>
<dbReference type="GO" id="GO:0055085">
    <property type="term" value="P:transmembrane transport"/>
    <property type="evidence" value="ECO:0007669"/>
    <property type="project" value="InterPro"/>
</dbReference>
<dbReference type="PANTHER" id="PTHR33376:SF4">
    <property type="entry name" value="SIALIC ACID-BINDING PERIPLASMIC PROTEIN SIAP"/>
    <property type="match status" value="1"/>
</dbReference>
<dbReference type="Pfam" id="PF03480">
    <property type="entry name" value="DctP"/>
    <property type="match status" value="1"/>
</dbReference>
<dbReference type="Gene3D" id="3.40.190.170">
    <property type="entry name" value="Bacterial extracellular solute-binding protein, family 7"/>
    <property type="match status" value="1"/>
</dbReference>
<dbReference type="NCBIfam" id="NF037995">
    <property type="entry name" value="TRAP_S1"/>
    <property type="match status" value="1"/>
</dbReference>
<evidence type="ECO:0000256" key="1">
    <source>
        <dbReference type="ARBA" id="ARBA00022729"/>
    </source>
</evidence>
<dbReference type="AlphaFoldDB" id="A0A087LY66"/>
<name>A0A087LY66_9HYPH</name>
<dbReference type="STRING" id="46914.JP75_20240"/>
<keyword evidence="3" id="KW-1185">Reference proteome</keyword>